<keyword evidence="7" id="KW-1185">Reference proteome</keyword>
<dbReference type="AlphaFoldDB" id="W0DCQ5"/>
<dbReference type="Proteomes" id="UP000018914">
    <property type="component" value="Chromosome"/>
</dbReference>
<dbReference type="PANTHER" id="PTHR42987">
    <property type="entry name" value="PEPTIDASE S49"/>
    <property type="match status" value="1"/>
</dbReference>
<dbReference type="Gene3D" id="3.90.226.10">
    <property type="entry name" value="2-enoyl-CoA Hydratase, Chain A, domain 1"/>
    <property type="match status" value="2"/>
</dbReference>
<dbReference type="GO" id="GO:0008236">
    <property type="term" value="F:serine-type peptidase activity"/>
    <property type="evidence" value="ECO:0007669"/>
    <property type="project" value="UniProtKB-KW"/>
</dbReference>
<comment type="similarity">
    <text evidence="1">Belongs to the peptidase S49 family.</text>
</comment>
<evidence type="ECO:0000256" key="3">
    <source>
        <dbReference type="ARBA" id="ARBA00022801"/>
    </source>
</evidence>
<evidence type="ECO:0000313" key="6">
    <source>
        <dbReference type="EMBL" id="AHE96364.1"/>
    </source>
</evidence>
<dbReference type="eggNOG" id="COG0616">
    <property type="taxonomic scope" value="Bacteria"/>
</dbReference>
<reference evidence="6 7" key="1">
    <citation type="submission" date="2013-12" db="EMBL/GenBank/DDBJ databases">
        <authorList>
            <consortium name="DOE Joint Genome Institute"/>
            <person name="Eisen J."/>
            <person name="Huntemann M."/>
            <person name="Han J."/>
            <person name="Chen A."/>
            <person name="Kyrpides N."/>
            <person name="Mavromatis K."/>
            <person name="Markowitz V."/>
            <person name="Palaniappan K."/>
            <person name="Ivanova N."/>
            <person name="Schaumberg A."/>
            <person name="Pati A."/>
            <person name="Liolios K."/>
            <person name="Nordberg H.P."/>
            <person name="Cantor M.N."/>
            <person name="Hua S.X."/>
            <person name="Woyke T."/>
        </authorList>
    </citation>
    <scope>NUCLEOTIDE SEQUENCE [LARGE SCALE GENOMIC DNA]</scope>
    <source>
        <strain evidence="6 7">DSM 23557</strain>
    </source>
</reference>
<protein>
    <submittedName>
        <fullName evidence="6">Peptidase</fullName>
    </submittedName>
</protein>
<evidence type="ECO:0000259" key="5">
    <source>
        <dbReference type="Pfam" id="PF01343"/>
    </source>
</evidence>
<accession>W0DCQ5</accession>
<feature type="domain" description="Peptidase S49" evidence="5">
    <location>
        <begin position="88"/>
        <end position="240"/>
    </location>
</feature>
<dbReference type="EMBL" id="CP007028">
    <property type="protein sequence ID" value="AHE96364.1"/>
    <property type="molecule type" value="Genomic_DNA"/>
</dbReference>
<dbReference type="SUPFAM" id="SSF52096">
    <property type="entry name" value="ClpP/crotonase"/>
    <property type="match status" value="1"/>
</dbReference>
<evidence type="ECO:0000256" key="1">
    <source>
        <dbReference type="ARBA" id="ARBA00008683"/>
    </source>
</evidence>
<dbReference type="InterPro" id="IPR029045">
    <property type="entry name" value="ClpP/crotonase-like_dom_sf"/>
</dbReference>
<dbReference type="Pfam" id="PF01343">
    <property type="entry name" value="Peptidase_S49"/>
    <property type="match status" value="1"/>
</dbReference>
<gene>
    <name evidence="6" type="ORF">THERU_06460</name>
</gene>
<proteinExistence type="inferred from homology"/>
<dbReference type="CDD" id="cd07023">
    <property type="entry name" value="S49_Sppa_N_C"/>
    <property type="match status" value="1"/>
</dbReference>
<evidence type="ECO:0000313" key="7">
    <source>
        <dbReference type="Proteomes" id="UP000018914"/>
    </source>
</evidence>
<keyword evidence="4" id="KW-0720">Serine protease</keyword>
<evidence type="ECO:0000256" key="2">
    <source>
        <dbReference type="ARBA" id="ARBA00022670"/>
    </source>
</evidence>
<dbReference type="GO" id="GO:0006508">
    <property type="term" value="P:proteolysis"/>
    <property type="evidence" value="ECO:0007669"/>
    <property type="project" value="UniProtKB-KW"/>
</dbReference>
<name>W0DCQ5_9AQUI</name>
<dbReference type="NCBIfam" id="TIGR00706">
    <property type="entry name" value="SppA_dom"/>
    <property type="match status" value="1"/>
</dbReference>
<evidence type="ECO:0000256" key="4">
    <source>
        <dbReference type="ARBA" id="ARBA00022825"/>
    </source>
</evidence>
<dbReference type="InterPro" id="IPR004635">
    <property type="entry name" value="Pept_S49_SppA"/>
</dbReference>
<dbReference type="InterPro" id="IPR002142">
    <property type="entry name" value="Peptidase_S49"/>
</dbReference>
<dbReference type="OrthoDB" id="9764363at2"/>
<keyword evidence="3" id="KW-0378">Hydrolase</keyword>
<dbReference type="PANTHER" id="PTHR42987:SF7">
    <property type="entry name" value="SIGNAL PEPTIDE PEPTIDASE SPPA-RELATED"/>
    <property type="match status" value="1"/>
</dbReference>
<keyword evidence="2" id="KW-0645">Protease</keyword>
<sequence length="280" mass="31390">MKWIRRFFVFVILLSVLGFLGSLLARLPVGERVAVLKIEGVLINSEPIVRKIESLKEDKSVRALVVRAESPGGSVGASQEIYRALERFRESKKPVVVSMGNVCASGCFYLAMAGDYIYANPGTITGSIGVIIQHTNVKELLERLGIKTTSIKTGKFKDTLSPTRELTEEEKRYLQELIDKAYEQFLNAILKYRKEVDPNKLREIADGRVFTGEDAQKLKLVDGLGGLQDAIEKAKELSKAEKPRVFYVEEPKGFLRRLLENRLGAGFGVDAPLMLYYLMQ</sequence>
<dbReference type="STRING" id="75906.THERU_06460"/>
<dbReference type="HOGENOM" id="CLU_046540_0_3_0"/>
<dbReference type="InterPro" id="IPR047272">
    <property type="entry name" value="S49_SppA_C"/>
</dbReference>
<dbReference type="RefSeq" id="WP_038532207.1">
    <property type="nucleotide sequence ID" value="NZ_CP007028.1"/>
</dbReference>
<dbReference type="KEGG" id="trd:THERU_06460"/>
<organism evidence="7">
    <name type="scientific">Thermocrinis ruber</name>
    <dbReference type="NCBI Taxonomy" id="75906"/>
    <lineage>
        <taxon>Bacteria</taxon>
        <taxon>Pseudomonadati</taxon>
        <taxon>Aquificota</taxon>
        <taxon>Aquificia</taxon>
        <taxon>Aquificales</taxon>
        <taxon>Aquificaceae</taxon>
        <taxon>Thermocrinis</taxon>
    </lineage>
</organism>